<feature type="transmembrane region" description="Helical" evidence="1">
    <location>
        <begin position="266"/>
        <end position="287"/>
    </location>
</feature>
<keyword evidence="1" id="KW-0812">Transmembrane</keyword>
<comment type="caution">
    <text evidence="2">The sequence shown here is derived from an EMBL/GenBank/DDBJ whole genome shotgun (WGS) entry which is preliminary data.</text>
</comment>
<protein>
    <submittedName>
        <fullName evidence="2">UPF0481 protein</fullName>
    </submittedName>
</protein>
<keyword evidence="1" id="KW-1133">Transmembrane helix</keyword>
<dbReference type="AlphaFoldDB" id="A0AAV6N4W9"/>
<evidence type="ECO:0000313" key="3">
    <source>
        <dbReference type="Proteomes" id="UP000685013"/>
    </source>
</evidence>
<dbReference type="Pfam" id="PF03140">
    <property type="entry name" value="DUF247"/>
    <property type="match status" value="2"/>
</dbReference>
<organism evidence="2 3">
    <name type="scientific">Cucurbita argyrosperma subsp. sororia</name>
    <dbReference type="NCBI Taxonomy" id="37648"/>
    <lineage>
        <taxon>Eukaryota</taxon>
        <taxon>Viridiplantae</taxon>
        <taxon>Streptophyta</taxon>
        <taxon>Embryophyta</taxon>
        <taxon>Tracheophyta</taxon>
        <taxon>Spermatophyta</taxon>
        <taxon>Magnoliopsida</taxon>
        <taxon>eudicotyledons</taxon>
        <taxon>Gunneridae</taxon>
        <taxon>Pentapetalae</taxon>
        <taxon>rosids</taxon>
        <taxon>fabids</taxon>
        <taxon>Cucurbitales</taxon>
        <taxon>Cucurbitaceae</taxon>
        <taxon>Cucurbiteae</taxon>
        <taxon>Cucurbita</taxon>
    </lineage>
</organism>
<evidence type="ECO:0000313" key="2">
    <source>
        <dbReference type="EMBL" id="KAG6592367.1"/>
    </source>
</evidence>
<sequence>MEKIKLFAPSDIERCFGLSIKDMVNEVWDMLDDLQRSYDKLDDEWKTKPAKFLELMILDGCFLIQLLLDNLPLFKLPLEDVQRDMLLLENQLPMKLLDKLYSMLKSDEKEDIKSLVWRSSNLPTEVKERLMANDYLHLLDMYRKELEFHTGNEPYLLQCSHLGMGHEIQLARRFDKAGIKLKKGCNLKDVDFDQNKGSFVILMGNLLEKDEVDSFNQLAKGEVLNRWSYYYDVYNLVNEHCKSPWRIWWTTLKDSFVGPWTIISSLYALIGFTLLVIQTVYGVYGYYLPRRS</sequence>
<feature type="non-terminal residue" evidence="2">
    <location>
        <position position="1"/>
    </location>
</feature>
<dbReference type="InterPro" id="IPR004158">
    <property type="entry name" value="DUF247_pln"/>
</dbReference>
<keyword evidence="1" id="KW-0472">Membrane</keyword>
<accession>A0AAV6N4W9</accession>
<keyword evidence="3" id="KW-1185">Reference proteome</keyword>
<name>A0AAV6N4W9_9ROSI</name>
<dbReference type="Proteomes" id="UP000685013">
    <property type="component" value="Chromosome 9"/>
</dbReference>
<dbReference type="EMBL" id="JAGKQH010000009">
    <property type="protein sequence ID" value="KAG6592367.1"/>
    <property type="molecule type" value="Genomic_DNA"/>
</dbReference>
<dbReference type="PANTHER" id="PTHR31170">
    <property type="entry name" value="BNAC04G53230D PROTEIN"/>
    <property type="match status" value="1"/>
</dbReference>
<evidence type="ECO:0000256" key="1">
    <source>
        <dbReference type="SAM" id="Phobius"/>
    </source>
</evidence>
<gene>
    <name evidence="2" type="ORF">SDJN03_14713</name>
</gene>
<dbReference type="PANTHER" id="PTHR31170:SF25">
    <property type="entry name" value="BNAA09G04570D PROTEIN"/>
    <property type="match status" value="1"/>
</dbReference>
<reference evidence="2 3" key="1">
    <citation type="journal article" date="2021" name="Hortic Res">
        <title>The domestication of Cucurbita argyrosperma as revealed by the genome of its wild relative.</title>
        <authorList>
            <person name="Barrera-Redondo J."/>
            <person name="Sanchez-de la Vega G."/>
            <person name="Aguirre-Liguori J.A."/>
            <person name="Castellanos-Morales G."/>
            <person name="Gutierrez-Guerrero Y.T."/>
            <person name="Aguirre-Dugua X."/>
            <person name="Aguirre-Planter E."/>
            <person name="Tenaillon M.I."/>
            <person name="Lira-Saade R."/>
            <person name="Eguiarte L.E."/>
        </authorList>
    </citation>
    <scope>NUCLEOTIDE SEQUENCE [LARGE SCALE GENOMIC DNA]</scope>
    <source>
        <strain evidence="2">JBR-2021</strain>
    </source>
</reference>
<proteinExistence type="predicted"/>